<organism evidence="3 4">
    <name type="scientific">Confluentibacter flavum</name>
    <dbReference type="NCBI Taxonomy" id="1909700"/>
    <lineage>
        <taxon>Bacteria</taxon>
        <taxon>Pseudomonadati</taxon>
        <taxon>Bacteroidota</taxon>
        <taxon>Flavobacteriia</taxon>
        <taxon>Flavobacteriales</taxon>
        <taxon>Flavobacteriaceae</taxon>
        <taxon>Confluentibacter</taxon>
    </lineage>
</organism>
<dbReference type="PROSITE" id="PS50110">
    <property type="entry name" value="RESPONSE_REGULATORY"/>
    <property type="match status" value="1"/>
</dbReference>
<feature type="domain" description="Response regulatory" evidence="2">
    <location>
        <begin position="1"/>
        <end position="55"/>
    </location>
</feature>
<dbReference type="Gene3D" id="3.40.50.2300">
    <property type="match status" value="1"/>
</dbReference>
<evidence type="ECO:0000313" key="4">
    <source>
        <dbReference type="Proteomes" id="UP000233435"/>
    </source>
</evidence>
<evidence type="ECO:0000313" key="3">
    <source>
        <dbReference type="EMBL" id="PKQ45230.1"/>
    </source>
</evidence>
<sequence>MFTYFLKKKPIDVYFLSSSNNEKDIYEALSIAFCSGYIIKPLTKEKLIEAMTLKNKKESFLLNNSTSIKTNIKNNVA</sequence>
<comment type="caution">
    <text evidence="3">The sequence shown here is derived from an EMBL/GenBank/DDBJ whole genome shotgun (WGS) entry which is preliminary data.</text>
</comment>
<name>A0A2N3HJS3_9FLAO</name>
<evidence type="ECO:0000259" key="2">
    <source>
        <dbReference type="PROSITE" id="PS50110"/>
    </source>
</evidence>
<comment type="caution">
    <text evidence="1">Lacks conserved residue(s) required for the propagation of feature annotation.</text>
</comment>
<keyword evidence="4" id="KW-1185">Reference proteome</keyword>
<dbReference type="InterPro" id="IPR001789">
    <property type="entry name" value="Sig_transdc_resp-reg_receiver"/>
</dbReference>
<gene>
    <name evidence="3" type="ORF">CSW08_09075</name>
</gene>
<dbReference type="EMBL" id="PJEO01000030">
    <property type="protein sequence ID" value="PKQ45230.1"/>
    <property type="molecule type" value="Genomic_DNA"/>
</dbReference>
<dbReference type="GO" id="GO:0000160">
    <property type="term" value="P:phosphorelay signal transduction system"/>
    <property type="evidence" value="ECO:0007669"/>
    <property type="project" value="InterPro"/>
</dbReference>
<protein>
    <recommendedName>
        <fullName evidence="2">Response regulatory domain-containing protein</fullName>
    </recommendedName>
</protein>
<proteinExistence type="predicted"/>
<reference evidence="3 4" key="1">
    <citation type="submission" date="2017-12" db="EMBL/GenBank/DDBJ databases">
        <title>Confluentibacter flavum sp. nov., isolated from the saline lake.</title>
        <authorList>
            <person name="Yu L."/>
        </authorList>
    </citation>
    <scope>NUCLEOTIDE SEQUENCE [LARGE SCALE GENOMIC DNA]</scope>
    <source>
        <strain evidence="3 4">3B</strain>
    </source>
</reference>
<accession>A0A2N3HJS3</accession>
<dbReference type="Proteomes" id="UP000233435">
    <property type="component" value="Unassembled WGS sequence"/>
</dbReference>
<dbReference type="AlphaFoldDB" id="A0A2N3HJS3"/>
<evidence type="ECO:0000256" key="1">
    <source>
        <dbReference type="PROSITE-ProRule" id="PRU00169"/>
    </source>
</evidence>